<dbReference type="WBParaSite" id="RSKR_0000853300.1">
    <property type="protein sequence ID" value="RSKR_0000853300.1"/>
    <property type="gene ID" value="RSKR_0000853300"/>
</dbReference>
<proteinExistence type="predicted"/>
<organism evidence="1 2">
    <name type="scientific">Rhabditophanes sp. KR3021</name>
    <dbReference type="NCBI Taxonomy" id="114890"/>
    <lineage>
        <taxon>Eukaryota</taxon>
        <taxon>Metazoa</taxon>
        <taxon>Ecdysozoa</taxon>
        <taxon>Nematoda</taxon>
        <taxon>Chromadorea</taxon>
        <taxon>Rhabditida</taxon>
        <taxon>Tylenchina</taxon>
        <taxon>Panagrolaimomorpha</taxon>
        <taxon>Strongyloidoidea</taxon>
        <taxon>Alloionematidae</taxon>
        <taxon>Rhabditophanes</taxon>
    </lineage>
</organism>
<accession>A0AC35U6I2</accession>
<name>A0AC35U6I2_9BILA</name>
<sequence>MVLYEIWNFILSTFVPIWRLLPSCWAKVSSLYETDNVENVADDLIEVKVQKKADRKKTRTVDNPYKNNTYGYFISQLNKIKETNAPQIVSETDNFQIIITGKKGTGKTTMLKFIDQFYGIPSPIAENVQKCDILFIITKISIEMLTVAFEEGYIGKDYAVTQFMPITNYAIGNVQSNYQINTDLEVALKNVYGSAWFQTYLDKNKDNYIQCTTANYIKLNISRLLERNYKITPDDRLNIILHKPKTVDAYGKIGRTSLVLNVIREANMYIPGLENVQIAIYLIDPALFVDFLAGNNKKDVGYLQILEEFTKLVKTQKFAQTSLIAVVTIKNDETVRKLVNPAYLPKSSFHKGGDRYGKAILAIRQAFDKIVLEEIPNSPPDLHYIQTDIFDKDSFPSTFADILNHSKNTMISTQLLPYSTSQGLSA</sequence>
<evidence type="ECO:0000313" key="2">
    <source>
        <dbReference type="WBParaSite" id="RSKR_0000853300.1"/>
    </source>
</evidence>
<reference evidence="2" key="1">
    <citation type="submission" date="2016-11" db="UniProtKB">
        <authorList>
            <consortium name="WormBaseParasite"/>
        </authorList>
    </citation>
    <scope>IDENTIFICATION</scope>
    <source>
        <strain evidence="2">KR3021</strain>
    </source>
</reference>
<protein>
    <submittedName>
        <fullName evidence="2">ATPase_AAA_core domain-containing protein</fullName>
    </submittedName>
</protein>
<evidence type="ECO:0000313" key="1">
    <source>
        <dbReference type="Proteomes" id="UP000095286"/>
    </source>
</evidence>
<dbReference type="Proteomes" id="UP000095286">
    <property type="component" value="Unplaced"/>
</dbReference>